<protein>
    <submittedName>
        <fullName evidence="1">Uncharacterized protein</fullName>
    </submittedName>
</protein>
<accession>Q1JZZ1</accession>
<sequence>MTISAINATSAPSSVAASQKADKSADDFQTVLEQIVNGQQNTASSTGHTVNTQADVARADEAFTAFMAPIEQRSTVTIDGISVITSGHSLDRRDGVSLLETVSESESQDFFSQLAACAETHESESNAAVDGAASVQNVPGMTVIESIALGPLPDGVNFTYMDIDLFRPAGRWAEGPLLLQTDNESQDPYYRRRTEEYMEVVGVERQLKESYGDDVKLVYSHTDDGYIMLTPDDARYNEMHSAEAGVQTIINEINRGFINKDAVADILADYGYSV</sequence>
<dbReference type="OrthoDB" id="5511290at2"/>
<comment type="caution">
    <text evidence="1">The sequence shown here is derived from an EMBL/GenBank/DDBJ whole genome shotgun (WGS) entry which is preliminary data.</text>
</comment>
<reference evidence="1" key="2">
    <citation type="submission" date="2006-05" db="EMBL/GenBank/DDBJ databases">
        <title>Sequencing of the draft genome and assembly of Desulfuromonas acetoxidans DSM 684.</title>
        <authorList>
            <consortium name="US DOE Joint Genome Institute (JGI-PGF)"/>
            <person name="Copeland A."/>
            <person name="Lucas S."/>
            <person name="Lapidus A."/>
            <person name="Barry K."/>
            <person name="Detter J.C."/>
            <person name="Glavina del Rio T."/>
            <person name="Hammon N."/>
            <person name="Israni S."/>
            <person name="Dalin E."/>
            <person name="Tice H."/>
            <person name="Bruce D."/>
            <person name="Pitluck S."/>
            <person name="Richardson P."/>
        </authorList>
    </citation>
    <scope>NUCLEOTIDE SEQUENCE [LARGE SCALE GENOMIC DNA]</scope>
    <source>
        <strain evidence="1">DSM 684</strain>
    </source>
</reference>
<dbReference type="EMBL" id="AAEW02000008">
    <property type="protein sequence ID" value="EAT15751.1"/>
    <property type="molecule type" value="Genomic_DNA"/>
</dbReference>
<reference evidence="1" key="1">
    <citation type="submission" date="2006-05" db="EMBL/GenBank/DDBJ databases">
        <title>Annotation of the draft genome assembly of Desulfuromonas acetoxidans DSM 684.</title>
        <authorList>
            <consortium name="US DOE Joint Genome Institute (JGI-ORNL)"/>
            <person name="Larimer F."/>
            <person name="Land M."/>
            <person name="Hauser L."/>
        </authorList>
    </citation>
    <scope>NUCLEOTIDE SEQUENCE [LARGE SCALE GENOMIC DNA]</scope>
    <source>
        <strain evidence="1">DSM 684</strain>
    </source>
</reference>
<proteinExistence type="predicted"/>
<dbReference type="AlphaFoldDB" id="Q1JZZ1"/>
<dbReference type="Proteomes" id="UP000005695">
    <property type="component" value="Unassembled WGS sequence"/>
</dbReference>
<evidence type="ECO:0000313" key="1">
    <source>
        <dbReference type="EMBL" id="EAT15751.1"/>
    </source>
</evidence>
<evidence type="ECO:0000313" key="2">
    <source>
        <dbReference type="Proteomes" id="UP000005695"/>
    </source>
</evidence>
<keyword evidence="2" id="KW-1185">Reference proteome</keyword>
<gene>
    <name evidence="1" type="ORF">Dace_2451</name>
</gene>
<name>Q1JZZ1_DESA6</name>
<organism evidence="1 2">
    <name type="scientific">Desulfuromonas acetoxidans (strain DSM 684 / 11070)</name>
    <dbReference type="NCBI Taxonomy" id="281689"/>
    <lineage>
        <taxon>Bacteria</taxon>
        <taxon>Pseudomonadati</taxon>
        <taxon>Thermodesulfobacteriota</taxon>
        <taxon>Desulfuromonadia</taxon>
        <taxon>Desulfuromonadales</taxon>
        <taxon>Desulfuromonadaceae</taxon>
        <taxon>Desulfuromonas</taxon>
    </lineage>
</organism>
<dbReference type="RefSeq" id="WP_006000170.1">
    <property type="nucleotide sequence ID" value="NZ_AAEW02000008.1"/>
</dbReference>